<sequence>MSEYYPGTSIIHRLDPRTKFLIFICLMLIVVFIMNPLILLGIDIAILLLYVVAGIPLHRVKGMILGVIPVIIMFVILNIFVIPVKNPTIIGYIGSYPIAWESIRAGLSGGLRFAIFVFFSRLLTMTTSIGELVSALTKLKMPAEAAVAIGIGFSSVGILIEQINTIKEAQMSRGAPVESRNPITKAKALISVIVPSIYLTILRGLSIAKVLESRAFTYNPSKRTFRKIVKFTKLDYIVIAISIGATLILIIITKFYHITY</sequence>
<dbReference type="InterPro" id="IPR003339">
    <property type="entry name" value="ABC/ECF_trnsptr_transmembrane"/>
</dbReference>
<keyword evidence="3 6" id="KW-0812">Transmembrane</keyword>
<evidence type="ECO:0000256" key="5">
    <source>
        <dbReference type="ARBA" id="ARBA00023136"/>
    </source>
</evidence>
<reference evidence="7" key="1">
    <citation type="journal article" date="2020" name="mSystems">
        <title>Genome- and Community-Level Interaction Insights into Carbon Utilization and Element Cycling Functions of Hydrothermarchaeota in Hydrothermal Sediment.</title>
        <authorList>
            <person name="Zhou Z."/>
            <person name="Liu Y."/>
            <person name="Xu W."/>
            <person name="Pan J."/>
            <person name="Luo Z.H."/>
            <person name="Li M."/>
        </authorList>
    </citation>
    <scope>NUCLEOTIDE SEQUENCE [LARGE SCALE GENOMIC DNA]</scope>
    <source>
        <strain evidence="7">SpSt-125</strain>
    </source>
</reference>
<feature type="transmembrane region" description="Helical" evidence="6">
    <location>
        <begin position="236"/>
        <end position="258"/>
    </location>
</feature>
<evidence type="ECO:0000256" key="2">
    <source>
        <dbReference type="ARBA" id="ARBA00022475"/>
    </source>
</evidence>
<feature type="transmembrane region" description="Helical" evidence="6">
    <location>
        <begin position="63"/>
        <end position="83"/>
    </location>
</feature>
<comment type="subcellular location">
    <subcellularLocation>
        <location evidence="1">Membrane</location>
        <topology evidence="1">Multi-pass membrane protein</topology>
    </subcellularLocation>
</comment>
<feature type="transmembrane region" description="Helical" evidence="6">
    <location>
        <begin position="20"/>
        <end position="51"/>
    </location>
</feature>
<dbReference type="PANTHER" id="PTHR34857">
    <property type="entry name" value="SLL0384 PROTEIN"/>
    <property type="match status" value="1"/>
</dbReference>
<evidence type="ECO:0000256" key="1">
    <source>
        <dbReference type="ARBA" id="ARBA00004141"/>
    </source>
</evidence>
<dbReference type="Pfam" id="PF02361">
    <property type="entry name" value="CbiQ"/>
    <property type="match status" value="1"/>
</dbReference>
<proteinExistence type="predicted"/>
<protein>
    <submittedName>
        <fullName evidence="7">Energy-coupling factor transporter transmembrane protein EcfT</fullName>
    </submittedName>
</protein>
<comment type="caution">
    <text evidence="7">The sequence shown here is derived from an EMBL/GenBank/DDBJ whole genome shotgun (WGS) entry which is preliminary data.</text>
</comment>
<dbReference type="PANTHER" id="PTHR34857:SF2">
    <property type="entry name" value="SLL0384 PROTEIN"/>
    <property type="match status" value="1"/>
</dbReference>
<evidence type="ECO:0000256" key="3">
    <source>
        <dbReference type="ARBA" id="ARBA00022692"/>
    </source>
</evidence>
<dbReference type="GO" id="GO:0005886">
    <property type="term" value="C:plasma membrane"/>
    <property type="evidence" value="ECO:0007669"/>
    <property type="project" value="UniProtKB-ARBA"/>
</dbReference>
<gene>
    <name evidence="7" type="ORF">ENO26_05300</name>
</gene>
<keyword evidence="5 6" id="KW-0472">Membrane</keyword>
<feature type="transmembrane region" description="Helical" evidence="6">
    <location>
        <begin position="103"/>
        <end position="124"/>
    </location>
</feature>
<feature type="transmembrane region" description="Helical" evidence="6">
    <location>
        <begin position="145"/>
        <end position="166"/>
    </location>
</feature>
<dbReference type="CDD" id="cd16914">
    <property type="entry name" value="EcfT"/>
    <property type="match status" value="1"/>
</dbReference>
<accession>A0A7J2U2P5</accession>
<evidence type="ECO:0000313" key="7">
    <source>
        <dbReference type="EMBL" id="HEM66966.1"/>
    </source>
</evidence>
<evidence type="ECO:0000256" key="4">
    <source>
        <dbReference type="ARBA" id="ARBA00022989"/>
    </source>
</evidence>
<dbReference type="EMBL" id="DSEU01000039">
    <property type="protein sequence ID" value="HEM66966.1"/>
    <property type="molecule type" value="Genomic_DNA"/>
</dbReference>
<evidence type="ECO:0000256" key="6">
    <source>
        <dbReference type="SAM" id="Phobius"/>
    </source>
</evidence>
<feature type="transmembrane region" description="Helical" evidence="6">
    <location>
        <begin position="186"/>
        <end position="205"/>
    </location>
</feature>
<name>A0A7J2U2P5_9CREN</name>
<dbReference type="AlphaFoldDB" id="A0A7J2U2P5"/>
<organism evidence="7">
    <name type="scientific">Ignisphaera aggregans</name>
    <dbReference type="NCBI Taxonomy" id="334771"/>
    <lineage>
        <taxon>Archaea</taxon>
        <taxon>Thermoproteota</taxon>
        <taxon>Thermoprotei</taxon>
        <taxon>Desulfurococcales</taxon>
        <taxon>Desulfurococcaceae</taxon>
        <taxon>Ignisphaera</taxon>
    </lineage>
</organism>
<keyword evidence="2" id="KW-1003">Cell membrane</keyword>
<dbReference type="InterPro" id="IPR051611">
    <property type="entry name" value="ECF_transporter_component"/>
</dbReference>
<keyword evidence="4 6" id="KW-1133">Transmembrane helix</keyword>